<keyword evidence="3" id="KW-0349">Heme</keyword>
<evidence type="ECO:0000256" key="3">
    <source>
        <dbReference type="RuleBase" id="RU000461"/>
    </source>
</evidence>
<comment type="similarity">
    <text evidence="2 3">Belongs to the cytochrome P450 family.</text>
</comment>
<reference evidence="4" key="1">
    <citation type="submission" date="2019-02" db="EMBL/GenBank/DDBJ databases">
        <authorList>
            <person name="Li S.-H."/>
        </authorList>
    </citation>
    <scope>NUCLEOTIDE SEQUENCE</scope>
    <source>
        <strain evidence="4">IMCC14734</strain>
    </source>
</reference>
<dbReference type="Pfam" id="PF00067">
    <property type="entry name" value="p450"/>
    <property type="match status" value="1"/>
</dbReference>
<organism evidence="4 5">
    <name type="scientific">Candidatus Litorirhabdus singularis</name>
    <dbReference type="NCBI Taxonomy" id="2518993"/>
    <lineage>
        <taxon>Bacteria</taxon>
        <taxon>Pseudomonadati</taxon>
        <taxon>Pseudomonadota</taxon>
        <taxon>Gammaproteobacteria</taxon>
        <taxon>Cellvibrionales</taxon>
        <taxon>Halieaceae</taxon>
        <taxon>Candidatus Litorirhabdus</taxon>
    </lineage>
</organism>
<evidence type="ECO:0000256" key="2">
    <source>
        <dbReference type="ARBA" id="ARBA00010617"/>
    </source>
</evidence>
<keyword evidence="3" id="KW-0560">Oxidoreductase</keyword>
<keyword evidence="3" id="KW-0479">Metal-binding</keyword>
<comment type="cofactor">
    <cofactor evidence="1">
        <name>heme</name>
        <dbReference type="ChEBI" id="CHEBI:30413"/>
    </cofactor>
</comment>
<evidence type="ECO:0000313" key="5">
    <source>
        <dbReference type="Proteomes" id="UP001143362"/>
    </source>
</evidence>
<name>A0ABT3TEI4_9GAMM</name>
<accession>A0ABT3TEI4</accession>
<dbReference type="Proteomes" id="UP001143362">
    <property type="component" value="Unassembled WGS sequence"/>
</dbReference>
<keyword evidence="3" id="KW-0503">Monooxygenase</keyword>
<protein>
    <submittedName>
        <fullName evidence="4">Cytochrome P450</fullName>
    </submittedName>
</protein>
<dbReference type="PROSITE" id="PS00086">
    <property type="entry name" value="CYTOCHROME_P450"/>
    <property type="match status" value="1"/>
</dbReference>
<evidence type="ECO:0000313" key="4">
    <source>
        <dbReference type="EMBL" id="MCX2980722.1"/>
    </source>
</evidence>
<dbReference type="PRINTS" id="PR00359">
    <property type="entry name" value="BP450"/>
</dbReference>
<evidence type="ECO:0000256" key="1">
    <source>
        <dbReference type="ARBA" id="ARBA00001971"/>
    </source>
</evidence>
<dbReference type="PANTHER" id="PTHR46696">
    <property type="entry name" value="P450, PUTATIVE (EUROFUNG)-RELATED"/>
    <property type="match status" value="1"/>
</dbReference>
<dbReference type="InterPro" id="IPR001128">
    <property type="entry name" value="Cyt_P450"/>
</dbReference>
<dbReference type="InterPro" id="IPR036396">
    <property type="entry name" value="Cyt_P450_sf"/>
</dbReference>
<proteinExistence type="inferred from homology"/>
<dbReference type="SUPFAM" id="SSF48264">
    <property type="entry name" value="Cytochrome P450"/>
    <property type="match status" value="1"/>
</dbReference>
<comment type="caution">
    <text evidence="4">The sequence shown here is derived from an EMBL/GenBank/DDBJ whole genome shotgun (WGS) entry which is preliminary data.</text>
</comment>
<dbReference type="PANTHER" id="PTHR46696:SF1">
    <property type="entry name" value="CYTOCHROME P450 YJIB-RELATED"/>
    <property type="match status" value="1"/>
</dbReference>
<keyword evidence="5" id="KW-1185">Reference proteome</keyword>
<dbReference type="EMBL" id="SHNN01000001">
    <property type="protein sequence ID" value="MCX2980722.1"/>
    <property type="molecule type" value="Genomic_DNA"/>
</dbReference>
<dbReference type="Gene3D" id="1.10.630.10">
    <property type="entry name" value="Cytochrome P450"/>
    <property type="match status" value="1"/>
</dbReference>
<dbReference type="InterPro" id="IPR017972">
    <property type="entry name" value="Cyt_P450_CS"/>
</dbReference>
<sequence length="463" mass="53154">MAGPNLRQVDLRVIQLSHHSPRNNQMFAWLSNSLMLAYFSYRTSETREFCMPKDQSSVHDATLIYDPRDPATINDPIPHLRRLQQSEPVYWSDVLRAWVITRHDDVKQVLRNDNFSADRISPFYEAMPPERQQPIKELIRYLNTWVAFKDPPEHSRLRQLMRTVFTPEAVAEMSDFIGAAVDHLLAELKGKKQIDFIEEFAYPLPAMVILEMLGLPQSDMERLKDWSNKMQLFIGSATTSPHKYALAEEGAIQMAAYFRQIIREREEHPGSDIITKLLAMRDSDGTLTEDEVIGTSMLFLFGGHETTTNLIGNGVRSLLLHPGQLALLRDRPELMESAVEEMLRYDGPTGASVRIVKESHQFHDKWLESGQRVFVMIHAANHDLDAFDEPDVFDISRKPNHHLTFNYGAHFCMGAPLARLEGKIAISRLIQQFPDLKLADDEYEYMDTMIMRGVRNMAVELGD</sequence>
<gene>
    <name evidence="4" type="ORF">EYC98_07500</name>
</gene>
<keyword evidence="3" id="KW-0408">Iron</keyword>
<dbReference type="InterPro" id="IPR002397">
    <property type="entry name" value="Cyt_P450_B"/>
</dbReference>
<dbReference type="CDD" id="cd20625">
    <property type="entry name" value="CYP164-like"/>
    <property type="match status" value="1"/>
</dbReference>